<dbReference type="STRING" id="342108.amb2203"/>
<dbReference type="Gene3D" id="3.30.70.270">
    <property type="match status" value="1"/>
</dbReference>
<accession>Q2W568</accession>
<dbReference type="InterPro" id="IPR029787">
    <property type="entry name" value="Nucleotide_cyclase"/>
</dbReference>
<evidence type="ECO:0000256" key="1">
    <source>
        <dbReference type="SAM" id="MobiDB-lite"/>
    </source>
</evidence>
<dbReference type="SUPFAM" id="SSF55073">
    <property type="entry name" value="Nucleotide cyclase"/>
    <property type="match status" value="1"/>
</dbReference>
<sequence length="281" mass="30322">MQPRPGRKDVLAKFQTVPLTLCYHALKSHLPPGGRMPNQFRSEPVYAVGHVNEYALERDSHPPGHHSHSPYPPNEPPHVPHSVADVASILGLPDAAVTPAVLKAVTGLLGEADRLRWMDSQSRRRQAYLEGLAERDAVVPAFNRRGFIRELEGLLSTGHGSGTLVLLHVAGIESLRQSQGLAAGDGALRHVTAHLVGALRSSDPVGLMGGSDFALLLSGTELPAARDKVRDIMERINQQPFYWQGDVHAFALFSGYHVLQPGENAESAVAAADRARRGLPG</sequence>
<dbReference type="Proteomes" id="UP000007058">
    <property type="component" value="Chromosome"/>
</dbReference>
<dbReference type="EMBL" id="AP007255">
    <property type="protein sequence ID" value="BAE51007.1"/>
    <property type="molecule type" value="Genomic_DNA"/>
</dbReference>
<dbReference type="NCBIfam" id="TIGR00254">
    <property type="entry name" value="GGDEF"/>
    <property type="match status" value="1"/>
</dbReference>
<dbReference type="Pfam" id="PF00990">
    <property type="entry name" value="GGDEF"/>
    <property type="match status" value="1"/>
</dbReference>
<evidence type="ECO:0000259" key="2">
    <source>
        <dbReference type="PROSITE" id="PS50887"/>
    </source>
</evidence>
<feature type="compositionally biased region" description="Pro residues" evidence="1">
    <location>
        <begin position="70"/>
        <end position="79"/>
    </location>
</feature>
<protein>
    <submittedName>
        <fullName evidence="3">Response regulator containing a CheY-like receiver domain and a GGDEF domain</fullName>
    </submittedName>
</protein>
<evidence type="ECO:0000313" key="4">
    <source>
        <dbReference type="Proteomes" id="UP000007058"/>
    </source>
</evidence>
<reference evidence="3 4" key="1">
    <citation type="journal article" date="2005" name="DNA Res.">
        <title>Complete genome sequence of the facultative anaerobic magnetotactic bacterium Magnetospirillum sp. strain AMB-1.</title>
        <authorList>
            <person name="Matsunaga T."/>
            <person name="Okamura Y."/>
            <person name="Fukuda Y."/>
            <person name="Wahyudi A.T."/>
            <person name="Murase Y."/>
            <person name="Takeyama H."/>
        </authorList>
    </citation>
    <scope>NUCLEOTIDE SEQUENCE [LARGE SCALE GENOMIC DNA]</scope>
    <source>
        <strain evidence="4">ATCC 700264 / AMB-1</strain>
    </source>
</reference>
<gene>
    <name evidence="3" type="ordered locus">amb2203</name>
</gene>
<evidence type="ECO:0000313" key="3">
    <source>
        <dbReference type="EMBL" id="BAE51007.1"/>
    </source>
</evidence>
<dbReference type="KEGG" id="mag:amb2203"/>
<feature type="region of interest" description="Disordered" evidence="1">
    <location>
        <begin position="57"/>
        <end position="80"/>
    </location>
</feature>
<organism evidence="3 4">
    <name type="scientific">Paramagnetospirillum magneticum (strain ATCC 700264 / AMB-1)</name>
    <name type="common">Magnetospirillum magneticum</name>
    <dbReference type="NCBI Taxonomy" id="342108"/>
    <lineage>
        <taxon>Bacteria</taxon>
        <taxon>Pseudomonadati</taxon>
        <taxon>Pseudomonadota</taxon>
        <taxon>Alphaproteobacteria</taxon>
        <taxon>Rhodospirillales</taxon>
        <taxon>Magnetospirillaceae</taxon>
        <taxon>Paramagnetospirillum</taxon>
    </lineage>
</organism>
<dbReference type="PROSITE" id="PS50887">
    <property type="entry name" value="GGDEF"/>
    <property type="match status" value="1"/>
</dbReference>
<feature type="domain" description="GGDEF" evidence="2">
    <location>
        <begin position="160"/>
        <end position="281"/>
    </location>
</feature>
<dbReference type="AlphaFoldDB" id="Q2W568"/>
<dbReference type="SMART" id="SM00267">
    <property type="entry name" value="GGDEF"/>
    <property type="match status" value="1"/>
</dbReference>
<dbReference type="HOGENOM" id="CLU_989717_0_0_5"/>
<dbReference type="InterPro" id="IPR000160">
    <property type="entry name" value="GGDEF_dom"/>
</dbReference>
<keyword evidence="4" id="KW-1185">Reference proteome</keyword>
<dbReference type="InterPro" id="IPR043128">
    <property type="entry name" value="Rev_trsase/Diguanyl_cyclase"/>
</dbReference>
<proteinExistence type="predicted"/>
<name>Q2W568_PARM1</name>